<reference evidence="3 4" key="1">
    <citation type="submission" date="2017-04" db="EMBL/GenBank/DDBJ databases">
        <title>Draft genome sequence of Zooshikella ganghwensis VG4 isolated from Red Sea sediments.</title>
        <authorList>
            <person name="Rehman Z."/>
            <person name="Alam I."/>
            <person name="Kamau A."/>
            <person name="Bajic V."/>
            <person name="Leiknes T."/>
        </authorList>
    </citation>
    <scope>NUCLEOTIDE SEQUENCE [LARGE SCALE GENOMIC DNA]</scope>
    <source>
        <strain evidence="3 4">VG4</strain>
    </source>
</reference>
<proteinExistence type="inferred from homology"/>
<dbReference type="AlphaFoldDB" id="A0A4P9VJ70"/>
<dbReference type="Gene3D" id="1.10.10.60">
    <property type="entry name" value="Homeodomain-like"/>
    <property type="match status" value="1"/>
</dbReference>
<comment type="caution">
    <text evidence="3">The sequence shown here is derived from an EMBL/GenBank/DDBJ whole genome shotgun (WGS) entry which is preliminary data.</text>
</comment>
<dbReference type="PANTHER" id="PTHR33215:SF13">
    <property type="entry name" value="PROTEIN DISTAL ANTENNA"/>
    <property type="match status" value="1"/>
</dbReference>
<feature type="coiled-coil region" evidence="2">
    <location>
        <begin position="57"/>
        <end position="84"/>
    </location>
</feature>
<dbReference type="GO" id="GO:0003677">
    <property type="term" value="F:DNA binding"/>
    <property type="evidence" value="ECO:0007669"/>
    <property type="project" value="InterPro"/>
</dbReference>
<dbReference type="EMBL" id="NDXW01000003">
    <property type="protein sequence ID" value="RDH41782.1"/>
    <property type="molecule type" value="Genomic_DNA"/>
</dbReference>
<evidence type="ECO:0000313" key="3">
    <source>
        <dbReference type="EMBL" id="RDH41782.1"/>
    </source>
</evidence>
<dbReference type="PANTHER" id="PTHR33215">
    <property type="entry name" value="PROTEIN DISTAL ANTENNA"/>
    <property type="match status" value="1"/>
</dbReference>
<organism evidence="3 4">
    <name type="scientific">Zooshikella ganghwensis</name>
    <dbReference type="NCBI Taxonomy" id="202772"/>
    <lineage>
        <taxon>Bacteria</taxon>
        <taxon>Pseudomonadati</taxon>
        <taxon>Pseudomonadota</taxon>
        <taxon>Gammaproteobacteria</taxon>
        <taxon>Oceanospirillales</taxon>
        <taxon>Zooshikellaceae</taxon>
        <taxon>Zooshikella</taxon>
    </lineage>
</organism>
<accession>A0A4P9VJ70</accession>
<keyword evidence="2" id="KW-0175">Coiled coil</keyword>
<evidence type="ECO:0000256" key="2">
    <source>
        <dbReference type="SAM" id="Coils"/>
    </source>
</evidence>
<name>A0A4P9VJ70_9GAMM</name>
<dbReference type="RefSeq" id="WP_094789613.1">
    <property type="nucleotide sequence ID" value="NZ_NDXW01000003.1"/>
</dbReference>
<dbReference type="InterPro" id="IPR051839">
    <property type="entry name" value="RD_transcriptional_regulator"/>
</dbReference>
<evidence type="ECO:0000313" key="4">
    <source>
        <dbReference type="Proteomes" id="UP000257039"/>
    </source>
</evidence>
<dbReference type="InterPro" id="IPR009057">
    <property type="entry name" value="Homeodomain-like_sf"/>
</dbReference>
<dbReference type="InterPro" id="IPR002514">
    <property type="entry name" value="Transposase_8"/>
</dbReference>
<gene>
    <name evidence="3" type="ORF">B9G39_26505</name>
</gene>
<dbReference type="GO" id="GO:0004803">
    <property type="term" value="F:transposase activity"/>
    <property type="evidence" value="ECO:0007669"/>
    <property type="project" value="InterPro"/>
</dbReference>
<sequence>MGKGIRYSGEFKQEAVNQVVVHGYSVGEVADRLGISSKTLYGWVKKLSKPTVKQQEEVDLKAEIARLKRELKRTEQERDILKEAAVFFAGESKNTTRS</sequence>
<dbReference type="Pfam" id="PF01527">
    <property type="entry name" value="HTH_Tnp_1"/>
    <property type="match status" value="1"/>
</dbReference>
<protein>
    <submittedName>
        <fullName evidence="3">Transposase</fullName>
    </submittedName>
</protein>
<dbReference type="GO" id="GO:0006313">
    <property type="term" value="P:DNA transposition"/>
    <property type="evidence" value="ECO:0007669"/>
    <property type="project" value="InterPro"/>
</dbReference>
<comment type="similarity">
    <text evidence="1">Belongs to the transposase 8 family.</text>
</comment>
<dbReference type="Proteomes" id="UP000257039">
    <property type="component" value="Unassembled WGS sequence"/>
</dbReference>
<keyword evidence="4" id="KW-1185">Reference proteome</keyword>
<evidence type="ECO:0000256" key="1">
    <source>
        <dbReference type="ARBA" id="ARBA00009964"/>
    </source>
</evidence>
<dbReference type="SUPFAM" id="SSF46689">
    <property type="entry name" value="Homeodomain-like"/>
    <property type="match status" value="1"/>
</dbReference>